<gene>
    <name evidence="1" type="ORF">NO2_0591</name>
</gene>
<name>A0A388TH25_9BACT</name>
<evidence type="ECO:0000313" key="1">
    <source>
        <dbReference type="EMBL" id="GBR75971.1"/>
    </source>
</evidence>
<evidence type="ECO:0000313" key="2">
    <source>
        <dbReference type="Proteomes" id="UP000275925"/>
    </source>
</evidence>
<dbReference type="Proteomes" id="UP000275925">
    <property type="component" value="Unassembled WGS sequence"/>
</dbReference>
<accession>A0A388TH25</accession>
<keyword evidence="2" id="KW-1185">Reference proteome</keyword>
<proteinExistence type="predicted"/>
<comment type="caution">
    <text evidence="1">The sequence shown here is derived from an EMBL/GenBank/DDBJ whole genome shotgun (WGS) entry which is preliminary data.</text>
</comment>
<dbReference type="AlphaFoldDB" id="A0A388TH25"/>
<dbReference type="EMBL" id="BGZO01000012">
    <property type="protein sequence ID" value="GBR75971.1"/>
    <property type="molecule type" value="Genomic_DNA"/>
</dbReference>
<sequence>MNNYFYSPELTDEPLALREIHAIRLAIHAETKNMNPEEKRAYFHRSTLAFFARRGLSPNYQTSPV</sequence>
<protein>
    <submittedName>
        <fullName evidence="1">Uncharacterized protein</fullName>
    </submittedName>
</protein>
<organism evidence="1 2">
    <name type="scientific">Candidatus Termititenax persephonae</name>
    <dbReference type="NCBI Taxonomy" id="2218525"/>
    <lineage>
        <taxon>Bacteria</taxon>
        <taxon>Bacillati</taxon>
        <taxon>Candidatus Margulisiibacteriota</taxon>
        <taxon>Candidatus Termititenacia</taxon>
        <taxon>Candidatus Termititenacales</taxon>
        <taxon>Candidatus Termititenacaceae</taxon>
        <taxon>Candidatus Termititenax</taxon>
    </lineage>
</organism>
<reference evidence="1 2" key="1">
    <citation type="journal article" date="2019" name="ISME J.">
        <title>Genome analyses of uncultured TG2/ZB3 bacteria in 'Margulisbacteria' specifically attached to ectosymbiotic spirochetes of protists in the termite gut.</title>
        <authorList>
            <person name="Utami Y.D."/>
            <person name="Kuwahara H."/>
            <person name="Igai K."/>
            <person name="Murakami T."/>
            <person name="Sugaya K."/>
            <person name="Morikawa T."/>
            <person name="Nagura Y."/>
            <person name="Yuki M."/>
            <person name="Deevong P."/>
            <person name="Inoue T."/>
            <person name="Kihara K."/>
            <person name="Lo N."/>
            <person name="Yamada A."/>
            <person name="Ohkuma M."/>
            <person name="Hongoh Y."/>
        </authorList>
    </citation>
    <scope>NUCLEOTIDE SEQUENCE [LARGE SCALE GENOMIC DNA]</scope>
    <source>
        <strain evidence="1">NkOx7-02</strain>
    </source>
</reference>